<dbReference type="PROSITE" id="PS50042">
    <property type="entry name" value="CNMP_BINDING_3"/>
    <property type="match status" value="1"/>
</dbReference>
<gene>
    <name evidence="2" type="ORF">M1K48_02010</name>
</gene>
<dbReference type="InterPro" id="IPR018490">
    <property type="entry name" value="cNMP-bd_dom_sf"/>
</dbReference>
<dbReference type="Gene3D" id="2.60.120.10">
    <property type="entry name" value="Jelly Rolls"/>
    <property type="match status" value="1"/>
</dbReference>
<dbReference type="CDD" id="cd00038">
    <property type="entry name" value="CAP_ED"/>
    <property type="match status" value="1"/>
</dbReference>
<keyword evidence="3" id="KW-1185">Reference proteome</keyword>
<dbReference type="RefSeq" id="WP_249504222.1">
    <property type="nucleotide sequence ID" value="NZ_CP097253.1"/>
</dbReference>
<dbReference type="EMBL" id="CP097253">
    <property type="protein sequence ID" value="UUR08445.1"/>
    <property type="molecule type" value="Genomic_DNA"/>
</dbReference>
<dbReference type="SUPFAM" id="SSF51206">
    <property type="entry name" value="cAMP-binding domain-like"/>
    <property type="match status" value="1"/>
</dbReference>
<protein>
    <submittedName>
        <fullName evidence="2">Cyclic nucleotide-binding domain-containing protein</fullName>
    </submittedName>
</protein>
<proteinExistence type="predicted"/>
<organism evidence="2 3">
    <name type="scientific">Sphingomonas glaciei</name>
    <dbReference type="NCBI Taxonomy" id="2938948"/>
    <lineage>
        <taxon>Bacteria</taxon>
        <taxon>Pseudomonadati</taxon>
        <taxon>Pseudomonadota</taxon>
        <taxon>Alphaproteobacteria</taxon>
        <taxon>Sphingomonadales</taxon>
        <taxon>Sphingomonadaceae</taxon>
        <taxon>Sphingomonas</taxon>
    </lineage>
</organism>
<evidence type="ECO:0000259" key="1">
    <source>
        <dbReference type="PROSITE" id="PS50042"/>
    </source>
</evidence>
<reference evidence="2 3" key="1">
    <citation type="submission" date="2022-05" db="EMBL/GenBank/DDBJ databases">
        <title>S8-45 Sphingomonas ultraviolaceadurans.</title>
        <authorList>
            <person name="Liu Y."/>
        </authorList>
    </citation>
    <scope>NUCLEOTIDE SEQUENCE [LARGE SCALE GENOMIC DNA]</scope>
    <source>
        <strain evidence="2 3">S8-45</strain>
    </source>
</reference>
<evidence type="ECO:0000313" key="3">
    <source>
        <dbReference type="Proteomes" id="UP000831921"/>
    </source>
</evidence>
<sequence>MPSALETILAQYLPLTFAERDALQWLERRDRHYEAGEVVVHEGEALDSLYIVASGWLHGSVRIHDGGRQILRFYFVGDITTMIAGSRIARSIKIAAGAAYRTQFVFQFGSGDKLATRLGGQDGEWFHPVACRRRIKRSSGPAEALRTAELIAST</sequence>
<dbReference type="InterPro" id="IPR014710">
    <property type="entry name" value="RmlC-like_jellyroll"/>
</dbReference>
<evidence type="ECO:0000313" key="2">
    <source>
        <dbReference type="EMBL" id="UUR08445.1"/>
    </source>
</evidence>
<dbReference type="Proteomes" id="UP000831921">
    <property type="component" value="Chromosome"/>
</dbReference>
<accession>A0ABY5MXE5</accession>
<dbReference type="Pfam" id="PF00027">
    <property type="entry name" value="cNMP_binding"/>
    <property type="match status" value="1"/>
</dbReference>
<dbReference type="InterPro" id="IPR000595">
    <property type="entry name" value="cNMP-bd_dom"/>
</dbReference>
<feature type="domain" description="Cyclic nucleotide-binding" evidence="1">
    <location>
        <begin position="31"/>
        <end position="55"/>
    </location>
</feature>
<name>A0ABY5MXE5_9SPHN</name>